<gene>
    <name evidence="1" type="ORF">CK203_064592</name>
</gene>
<comment type="caution">
    <text evidence="1">The sequence shown here is derived from an EMBL/GenBank/DDBJ whole genome shotgun (WGS) entry which is preliminary data.</text>
</comment>
<protein>
    <submittedName>
        <fullName evidence="1">Uncharacterized protein</fullName>
    </submittedName>
</protein>
<dbReference type="PANTHER" id="PTHR34835">
    <property type="entry name" value="OS07G0283600 PROTEIN-RELATED"/>
    <property type="match status" value="1"/>
</dbReference>
<proteinExistence type="predicted"/>
<dbReference type="AlphaFoldDB" id="A0A438FPR5"/>
<sequence length="297" mass="34510">MPSLQDIESMMVGIDDMEEFKRVFLIFACATLLAPTSRLEGSHSLWRKESVWIKGCLMFLQIFYFSISNFLAMYVELTTPRIAAWNDFLVKQRIKLELEMLGGFGKVELVSTSAEQDETEKNKAPELMTQLTQMRMKTLMGVRKTQRRRWCVLFKRGSLHPGPHNMLVLVQSCMNTNVDVAPQASEEIRPRRVKMKVDGEETHVADYVFDESKDPRNMWFNEQVYLKINTQEKIRCHTGMYAILYMQHWDGSGLNRTINSERMSLERLKFATHMVLDSENEIGEMVTANIWSTNDAE</sequence>
<evidence type="ECO:0000313" key="2">
    <source>
        <dbReference type="Proteomes" id="UP000288805"/>
    </source>
</evidence>
<organism evidence="1 2">
    <name type="scientific">Vitis vinifera</name>
    <name type="common">Grape</name>
    <dbReference type="NCBI Taxonomy" id="29760"/>
    <lineage>
        <taxon>Eukaryota</taxon>
        <taxon>Viridiplantae</taxon>
        <taxon>Streptophyta</taxon>
        <taxon>Embryophyta</taxon>
        <taxon>Tracheophyta</taxon>
        <taxon>Spermatophyta</taxon>
        <taxon>Magnoliopsida</taxon>
        <taxon>eudicotyledons</taxon>
        <taxon>Gunneridae</taxon>
        <taxon>Pentapetalae</taxon>
        <taxon>rosids</taxon>
        <taxon>Vitales</taxon>
        <taxon>Vitaceae</taxon>
        <taxon>Viteae</taxon>
        <taxon>Vitis</taxon>
    </lineage>
</organism>
<accession>A0A438FPR5</accession>
<evidence type="ECO:0000313" key="1">
    <source>
        <dbReference type="EMBL" id="RVW61943.1"/>
    </source>
</evidence>
<dbReference type="Proteomes" id="UP000288805">
    <property type="component" value="Unassembled WGS sequence"/>
</dbReference>
<name>A0A438FPR5_VITVI</name>
<dbReference type="PANTHER" id="PTHR34835:SF34">
    <property type="entry name" value="OS08G0555500 PROTEIN"/>
    <property type="match status" value="1"/>
</dbReference>
<reference evidence="1 2" key="1">
    <citation type="journal article" date="2018" name="PLoS Genet.">
        <title>Population sequencing reveals clonal diversity and ancestral inbreeding in the grapevine cultivar Chardonnay.</title>
        <authorList>
            <person name="Roach M.J."/>
            <person name="Johnson D.L."/>
            <person name="Bohlmann J."/>
            <person name="van Vuuren H.J."/>
            <person name="Jones S.J."/>
            <person name="Pretorius I.S."/>
            <person name="Schmidt S.A."/>
            <person name="Borneman A.R."/>
        </authorList>
    </citation>
    <scope>NUCLEOTIDE SEQUENCE [LARGE SCALE GENOMIC DNA]</scope>
    <source>
        <strain evidence="2">cv. Chardonnay</strain>
        <tissue evidence="1">Leaf</tissue>
    </source>
</reference>
<dbReference type="EMBL" id="QGNW01000796">
    <property type="protein sequence ID" value="RVW61943.1"/>
    <property type="molecule type" value="Genomic_DNA"/>
</dbReference>